<accession>A0A1G6BX24</accession>
<dbReference type="GO" id="GO:0005524">
    <property type="term" value="F:ATP binding"/>
    <property type="evidence" value="ECO:0007669"/>
    <property type="project" value="UniProtKB-KW"/>
</dbReference>
<gene>
    <name evidence="24" type="ORF">SAMN02982931_01955</name>
</gene>
<keyword evidence="12 19" id="KW-1133">Transmembrane helix</keyword>
<feature type="domain" description="HPt" evidence="23">
    <location>
        <begin position="761"/>
        <end position="863"/>
    </location>
</feature>
<dbReference type="InterPro" id="IPR011006">
    <property type="entry name" value="CheY-like_superfamily"/>
</dbReference>
<dbReference type="SMART" id="SM00387">
    <property type="entry name" value="HATPase_c"/>
    <property type="match status" value="1"/>
</dbReference>
<reference evidence="24 25" key="1">
    <citation type="submission" date="2016-10" db="EMBL/GenBank/DDBJ databases">
        <authorList>
            <person name="de Groot N.N."/>
        </authorList>
    </citation>
    <scope>NUCLEOTIDE SEQUENCE [LARGE SCALE GENOMIC DNA]</scope>
    <source>
        <strain evidence="24 25">ATCC 35022</strain>
    </source>
</reference>
<dbReference type="SMART" id="SM00091">
    <property type="entry name" value="PAS"/>
    <property type="match status" value="1"/>
</dbReference>
<evidence type="ECO:0000256" key="7">
    <source>
        <dbReference type="ARBA" id="ARBA00022679"/>
    </source>
</evidence>
<dbReference type="InterPro" id="IPR035965">
    <property type="entry name" value="PAS-like_dom_sf"/>
</dbReference>
<dbReference type="PRINTS" id="PR00344">
    <property type="entry name" value="BCTRLSENSOR"/>
</dbReference>
<dbReference type="SMART" id="SM00388">
    <property type="entry name" value="HisKA"/>
    <property type="match status" value="1"/>
</dbReference>
<dbReference type="Pfam" id="PF00512">
    <property type="entry name" value="HisKA"/>
    <property type="match status" value="1"/>
</dbReference>
<dbReference type="InterPro" id="IPR000014">
    <property type="entry name" value="PAS"/>
</dbReference>
<feature type="domain" description="Response regulatory" evidence="21">
    <location>
        <begin position="608"/>
        <end position="725"/>
    </location>
</feature>
<evidence type="ECO:0000256" key="18">
    <source>
        <dbReference type="PROSITE-ProRule" id="PRU00169"/>
    </source>
</evidence>
<dbReference type="SUPFAM" id="SSF55874">
    <property type="entry name" value="ATPase domain of HSP90 chaperone/DNA topoisomerase II/histidine kinase"/>
    <property type="match status" value="1"/>
</dbReference>
<dbReference type="InterPro" id="IPR036641">
    <property type="entry name" value="HPT_dom_sf"/>
</dbReference>
<proteinExistence type="predicted"/>
<keyword evidence="5" id="KW-0997">Cell inner membrane</keyword>
<dbReference type="PROSITE" id="PS50894">
    <property type="entry name" value="HPT"/>
    <property type="match status" value="1"/>
</dbReference>
<comment type="subcellular location">
    <subcellularLocation>
        <location evidence="2">Cell inner membrane</location>
        <topology evidence="2">Multi-pass membrane protein</topology>
    </subcellularLocation>
</comment>
<evidence type="ECO:0000256" key="10">
    <source>
        <dbReference type="ARBA" id="ARBA00022777"/>
    </source>
</evidence>
<dbReference type="SUPFAM" id="SSF52172">
    <property type="entry name" value="CheY-like"/>
    <property type="match status" value="1"/>
</dbReference>
<feature type="domain" description="Histidine kinase" evidence="20">
    <location>
        <begin position="361"/>
        <end position="582"/>
    </location>
</feature>
<evidence type="ECO:0000259" key="23">
    <source>
        <dbReference type="PROSITE" id="PS50894"/>
    </source>
</evidence>
<keyword evidence="9" id="KW-0547">Nucleotide-binding</keyword>
<dbReference type="PROSITE" id="PS50109">
    <property type="entry name" value="HIS_KIN"/>
    <property type="match status" value="1"/>
</dbReference>
<keyword evidence="6 18" id="KW-0597">Phosphoprotein</keyword>
<evidence type="ECO:0000313" key="24">
    <source>
        <dbReference type="EMBL" id="SDB25179.1"/>
    </source>
</evidence>
<dbReference type="PANTHER" id="PTHR43047">
    <property type="entry name" value="TWO-COMPONENT HISTIDINE PROTEIN KINASE"/>
    <property type="match status" value="1"/>
</dbReference>
<evidence type="ECO:0000259" key="20">
    <source>
        <dbReference type="PROSITE" id="PS50109"/>
    </source>
</evidence>
<evidence type="ECO:0000256" key="16">
    <source>
        <dbReference type="ARBA" id="ARBA00068150"/>
    </source>
</evidence>
<keyword evidence="11" id="KW-0067">ATP-binding</keyword>
<evidence type="ECO:0000256" key="9">
    <source>
        <dbReference type="ARBA" id="ARBA00022741"/>
    </source>
</evidence>
<feature type="domain" description="PAS" evidence="22">
    <location>
        <begin position="214"/>
        <end position="285"/>
    </location>
</feature>
<dbReference type="Proteomes" id="UP000199071">
    <property type="component" value="Unassembled WGS sequence"/>
</dbReference>
<dbReference type="FunFam" id="1.10.287.130:FF:000002">
    <property type="entry name" value="Two-component osmosensing histidine kinase"/>
    <property type="match status" value="1"/>
</dbReference>
<dbReference type="Gene3D" id="3.30.565.10">
    <property type="entry name" value="Histidine kinase-like ATPase, C-terminal domain"/>
    <property type="match status" value="1"/>
</dbReference>
<sequence>MATSRRFRSVRNGSFLALAAAALTGLLFLGIEVNRELTQLQSAPRDNVHWTLSQMEVDLLLLTSAGDAALGSGELAPFRQRFDLFYSRVSSLRDGTFVRSLDEDSAVTRSLDEIRRHLDRATPLIDGPDQALEASLAELVEIFRGMRSDVRGLSLEGVRIFAEMSDTRRKVLSDLLTQAAAVAAGLIIALVASIFFLLRQYRISMRKTEEAAGVADRLKRTIDASLDAIVVADMEGRIVEYNPAAEQTFGFARDDVLGCPLGDLMVPERYRDAHAAGLKRFLDTGEKRVVDQGRVHLEALREDGTEFPIEMSIGVAGGPSEPMFIAYIRDISSRLEVENALTEARDDALAADRAKSSFLAVMSHEMRTPLNGVIGTLELLRETPLDAEQRRIVEIAQLSSDILLRHIDDVLDIAKIEANKFELAPLPFDLNQVIEHVVDLNRPIAAARGTSIAIASRVPEPATYVADRLRIQQIMLNLVGNAVKFTENGRIGVSAIETNTGEGQSTLELAVEDTGIGIHASDQQKIFEDFVALDPSYSRDTTGSGLGLSITRRIVEAMSGTFGVVSAPGAGSRFWIRLPLRRSPEVKALPPEPLSLSAAPLKTLRPCTVLVVEDNDVNRFVIKKMLQSQGCSVTEASDGRQGVSLAAGRCFDLIFMDISMPGMDGLQACEAIRAGTGASRESAIVGLTAHALPEEHRRYLAAGMNACLVKPLRRADLERVLDIHGKAFPRSGVAPFVASANDNRGSIVDRETFDELSEILTAPVMQTKISTFGTDLETGLDDVDTALRRHDHHAAGERAHALSGAAAFFGATRLRSLLLEIERHCRDGSTVEALDAHARTVVQVPLTMDALNTLSTPGERSAD</sequence>
<feature type="modified residue" description="4-aspartylphosphate" evidence="18">
    <location>
        <position position="657"/>
    </location>
</feature>
<dbReference type="CDD" id="cd16922">
    <property type="entry name" value="HATPase_EvgS-ArcB-TorS-like"/>
    <property type="match status" value="1"/>
</dbReference>
<dbReference type="PANTHER" id="PTHR43047:SF64">
    <property type="entry name" value="HISTIDINE KINASE CONTAINING CHEY-HOMOLOGOUS RECEIVER DOMAIN AND PAS DOMAIN-RELATED"/>
    <property type="match status" value="1"/>
</dbReference>
<dbReference type="InterPro" id="IPR036890">
    <property type="entry name" value="HATPase_C_sf"/>
</dbReference>
<dbReference type="Pfam" id="PF00072">
    <property type="entry name" value="Response_reg"/>
    <property type="match status" value="1"/>
</dbReference>
<evidence type="ECO:0000256" key="12">
    <source>
        <dbReference type="ARBA" id="ARBA00022989"/>
    </source>
</evidence>
<dbReference type="AlphaFoldDB" id="A0A1G6BX24"/>
<dbReference type="CDD" id="cd00130">
    <property type="entry name" value="PAS"/>
    <property type="match status" value="1"/>
</dbReference>
<evidence type="ECO:0000256" key="11">
    <source>
        <dbReference type="ARBA" id="ARBA00022840"/>
    </source>
</evidence>
<evidence type="ECO:0000256" key="1">
    <source>
        <dbReference type="ARBA" id="ARBA00000085"/>
    </source>
</evidence>
<keyword evidence="8 19" id="KW-0812">Transmembrane</keyword>
<evidence type="ECO:0000256" key="2">
    <source>
        <dbReference type="ARBA" id="ARBA00004429"/>
    </source>
</evidence>
<name>A0A1G6BX24_9HYPH</name>
<evidence type="ECO:0000256" key="4">
    <source>
        <dbReference type="ARBA" id="ARBA00022475"/>
    </source>
</evidence>
<keyword evidence="7" id="KW-0808">Transferase</keyword>
<feature type="modified residue" description="Phosphohistidine" evidence="17">
    <location>
        <position position="800"/>
    </location>
</feature>
<protein>
    <recommendedName>
        <fullName evidence="16">Sensory/regulatory protein RpfC</fullName>
        <ecNumber evidence="3">2.7.13.3</ecNumber>
    </recommendedName>
</protein>
<comment type="catalytic activity">
    <reaction evidence="1">
        <text>ATP + protein L-histidine = ADP + protein N-phospho-L-histidine.</text>
        <dbReference type="EC" id="2.7.13.3"/>
    </reaction>
</comment>
<dbReference type="Gene3D" id="3.40.50.2300">
    <property type="match status" value="1"/>
</dbReference>
<dbReference type="InterPro" id="IPR036097">
    <property type="entry name" value="HisK_dim/P_sf"/>
</dbReference>
<evidence type="ECO:0000256" key="5">
    <source>
        <dbReference type="ARBA" id="ARBA00022519"/>
    </source>
</evidence>
<dbReference type="Pfam" id="PF02518">
    <property type="entry name" value="HATPase_c"/>
    <property type="match status" value="1"/>
</dbReference>
<dbReference type="FunFam" id="3.30.565.10:FF:000010">
    <property type="entry name" value="Sensor histidine kinase RcsC"/>
    <property type="match status" value="1"/>
</dbReference>
<evidence type="ECO:0000256" key="8">
    <source>
        <dbReference type="ARBA" id="ARBA00022692"/>
    </source>
</evidence>
<keyword evidence="25" id="KW-1185">Reference proteome</keyword>
<evidence type="ECO:0000256" key="14">
    <source>
        <dbReference type="ARBA" id="ARBA00023136"/>
    </source>
</evidence>
<dbReference type="STRING" id="665467.SAMN02982931_01955"/>
<dbReference type="GO" id="GO:0000155">
    <property type="term" value="F:phosphorelay sensor kinase activity"/>
    <property type="evidence" value="ECO:0007669"/>
    <property type="project" value="InterPro"/>
</dbReference>
<dbReference type="CDD" id="cd00082">
    <property type="entry name" value="HisKA"/>
    <property type="match status" value="1"/>
</dbReference>
<dbReference type="PROSITE" id="PS50112">
    <property type="entry name" value="PAS"/>
    <property type="match status" value="1"/>
</dbReference>
<keyword evidence="13" id="KW-0902">Two-component regulatory system</keyword>
<dbReference type="SMART" id="SM00448">
    <property type="entry name" value="REC"/>
    <property type="match status" value="1"/>
</dbReference>
<dbReference type="Gene3D" id="1.10.287.130">
    <property type="match status" value="1"/>
</dbReference>
<keyword evidence="14 19" id="KW-0472">Membrane</keyword>
<dbReference type="RefSeq" id="WP_090876213.1">
    <property type="nucleotide sequence ID" value="NZ_FMXQ01000003.1"/>
</dbReference>
<dbReference type="CDD" id="cd17546">
    <property type="entry name" value="REC_hyHK_CKI1_RcsC-like"/>
    <property type="match status" value="1"/>
</dbReference>
<evidence type="ECO:0000256" key="17">
    <source>
        <dbReference type="PROSITE-ProRule" id="PRU00110"/>
    </source>
</evidence>
<dbReference type="InterPro" id="IPR003594">
    <property type="entry name" value="HATPase_dom"/>
</dbReference>
<evidence type="ECO:0000259" key="21">
    <source>
        <dbReference type="PROSITE" id="PS50110"/>
    </source>
</evidence>
<dbReference type="SUPFAM" id="SSF55785">
    <property type="entry name" value="PYP-like sensor domain (PAS domain)"/>
    <property type="match status" value="1"/>
</dbReference>
<dbReference type="Pfam" id="PF13426">
    <property type="entry name" value="PAS_9"/>
    <property type="match status" value="1"/>
</dbReference>
<evidence type="ECO:0000256" key="3">
    <source>
        <dbReference type="ARBA" id="ARBA00012438"/>
    </source>
</evidence>
<keyword evidence="4" id="KW-1003">Cell membrane</keyword>
<dbReference type="SUPFAM" id="SSF47226">
    <property type="entry name" value="Histidine-containing phosphotransfer domain, HPT domain"/>
    <property type="match status" value="1"/>
</dbReference>
<dbReference type="InterPro" id="IPR003661">
    <property type="entry name" value="HisK_dim/P_dom"/>
</dbReference>
<dbReference type="Pfam" id="PF01627">
    <property type="entry name" value="Hpt"/>
    <property type="match status" value="1"/>
</dbReference>
<dbReference type="GO" id="GO:0005886">
    <property type="term" value="C:plasma membrane"/>
    <property type="evidence" value="ECO:0007669"/>
    <property type="project" value="UniProtKB-SubCell"/>
</dbReference>
<keyword evidence="10" id="KW-0418">Kinase</keyword>
<dbReference type="InterPro" id="IPR001789">
    <property type="entry name" value="Sig_transdc_resp-reg_receiver"/>
</dbReference>
<dbReference type="InterPro" id="IPR005467">
    <property type="entry name" value="His_kinase_dom"/>
</dbReference>
<dbReference type="InterPro" id="IPR004358">
    <property type="entry name" value="Sig_transdc_His_kin-like_C"/>
</dbReference>
<evidence type="ECO:0000259" key="22">
    <source>
        <dbReference type="PROSITE" id="PS50112"/>
    </source>
</evidence>
<dbReference type="NCBIfam" id="TIGR00229">
    <property type="entry name" value="sensory_box"/>
    <property type="match status" value="1"/>
</dbReference>
<dbReference type="PROSITE" id="PS50110">
    <property type="entry name" value="RESPONSE_REGULATORY"/>
    <property type="match status" value="1"/>
</dbReference>
<comment type="subunit">
    <text evidence="15">At low DSF concentrations, interacts with RpfF.</text>
</comment>
<dbReference type="EC" id="2.7.13.3" evidence="3"/>
<dbReference type="InterPro" id="IPR008207">
    <property type="entry name" value="Sig_transdc_His_kin_Hpt_dom"/>
</dbReference>
<dbReference type="SUPFAM" id="SSF47384">
    <property type="entry name" value="Homodimeric domain of signal transducing histidine kinase"/>
    <property type="match status" value="1"/>
</dbReference>
<dbReference type="EMBL" id="FMXQ01000003">
    <property type="protein sequence ID" value="SDB25179.1"/>
    <property type="molecule type" value="Genomic_DNA"/>
</dbReference>
<evidence type="ECO:0000256" key="13">
    <source>
        <dbReference type="ARBA" id="ARBA00023012"/>
    </source>
</evidence>
<organism evidence="24 25">
    <name type="scientific">Bauldia litoralis</name>
    <dbReference type="NCBI Taxonomy" id="665467"/>
    <lineage>
        <taxon>Bacteria</taxon>
        <taxon>Pseudomonadati</taxon>
        <taxon>Pseudomonadota</taxon>
        <taxon>Alphaproteobacteria</taxon>
        <taxon>Hyphomicrobiales</taxon>
        <taxon>Kaistiaceae</taxon>
        <taxon>Bauldia</taxon>
    </lineage>
</organism>
<evidence type="ECO:0000256" key="15">
    <source>
        <dbReference type="ARBA" id="ARBA00064003"/>
    </source>
</evidence>
<feature type="transmembrane region" description="Helical" evidence="19">
    <location>
        <begin position="175"/>
        <end position="198"/>
    </location>
</feature>
<dbReference type="OrthoDB" id="9789782at2"/>
<dbReference type="Gene3D" id="1.20.120.160">
    <property type="entry name" value="HPT domain"/>
    <property type="match status" value="1"/>
</dbReference>
<evidence type="ECO:0000256" key="6">
    <source>
        <dbReference type="ARBA" id="ARBA00022553"/>
    </source>
</evidence>
<evidence type="ECO:0000256" key="19">
    <source>
        <dbReference type="SAM" id="Phobius"/>
    </source>
</evidence>
<dbReference type="Gene3D" id="3.30.450.20">
    <property type="entry name" value="PAS domain"/>
    <property type="match status" value="1"/>
</dbReference>
<evidence type="ECO:0000313" key="25">
    <source>
        <dbReference type="Proteomes" id="UP000199071"/>
    </source>
</evidence>